<evidence type="ECO:0000313" key="1">
    <source>
        <dbReference type="EMBL" id="KAK3680747.1"/>
    </source>
</evidence>
<organism evidence="1 2">
    <name type="scientific">Vermiconidia calcicola</name>
    <dbReference type="NCBI Taxonomy" id="1690605"/>
    <lineage>
        <taxon>Eukaryota</taxon>
        <taxon>Fungi</taxon>
        <taxon>Dikarya</taxon>
        <taxon>Ascomycota</taxon>
        <taxon>Pezizomycotina</taxon>
        <taxon>Dothideomycetes</taxon>
        <taxon>Dothideomycetidae</taxon>
        <taxon>Mycosphaerellales</taxon>
        <taxon>Extremaceae</taxon>
        <taxon>Vermiconidia</taxon>
    </lineage>
</organism>
<keyword evidence="2" id="KW-1185">Reference proteome</keyword>
<reference evidence="1" key="1">
    <citation type="submission" date="2023-07" db="EMBL/GenBank/DDBJ databases">
        <title>Black Yeasts Isolated from many extreme environments.</title>
        <authorList>
            <person name="Coleine C."/>
            <person name="Stajich J.E."/>
            <person name="Selbmann L."/>
        </authorList>
    </citation>
    <scope>NUCLEOTIDE SEQUENCE</scope>
    <source>
        <strain evidence="1">CCFEE 5714</strain>
    </source>
</reference>
<sequence>MADKSSGKSQAEQEKEKQRKQETSQAAQKSIELKKKAQELRQAAAGAGDPDHRQKLLNEALNKEVEAESFGKTARYLQSGVGLGTITGTLVGGVTSTVTGGLGAAVGAGVGYLHGAWFKVGDLAGNTLRKVTGDLPGWKSTPEQKQALEKMVNGVKEQDPPSEEELKSMSEEGGKVPSEKGYTGQRPDDEKEKGLMQGVTPSMSEMSVSGMSAVGLGKKKDDGQGKSQGKAQSTKGKTQEAAQPQGSNAPVQKSSTSSAASQDSRPQEKSQNTAASKNATTRQQANAGTSQPKKKPKKLEVRSSKPSAQTAS</sequence>
<name>A0ACC3M9I2_9PEZI</name>
<protein>
    <submittedName>
        <fullName evidence="1">Uncharacterized protein</fullName>
    </submittedName>
</protein>
<proteinExistence type="predicted"/>
<accession>A0ACC3M9I2</accession>
<comment type="caution">
    <text evidence="1">The sequence shown here is derived from an EMBL/GenBank/DDBJ whole genome shotgun (WGS) entry which is preliminary data.</text>
</comment>
<evidence type="ECO:0000313" key="2">
    <source>
        <dbReference type="Proteomes" id="UP001281147"/>
    </source>
</evidence>
<dbReference type="Proteomes" id="UP001281147">
    <property type="component" value="Unassembled WGS sequence"/>
</dbReference>
<gene>
    <name evidence="1" type="ORF">LTR37_021081</name>
</gene>
<dbReference type="EMBL" id="JAUTXU010000428">
    <property type="protein sequence ID" value="KAK3680747.1"/>
    <property type="molecule type" value="Genomic_DNA"/>
</dbReference>